<dbReference type="RefSeq" id="WP_062278424.1">
    <property type="nucleotide sequence ID" value="NZ_DF968180.1"/>
</dbReference>
<gene>
    <name evidence="5" type="ORF">ATC1_12272</name>
</gene>
<evidence type="ECO:0000259" key="4">
    <source>
        <dbReference type="Pfam" id="PF00294"/>
    </source>
</evidence>
<dbReference type="PANTHER" id="PTHR43085">
    <property type="entry name" value="HEXOKINASE FAMILY MEMBER"/>
    <property type="match status" value="1"/>
</dbReference>
<dbReference type="PANTHER" id="PTHR43085:SF57">
    <property type="entry name" value="CARBOHYDRATE KINASE PFKB DOMAIN-CONTAINING PROTEIN"/>
    <property type="match status" value="1"/>
</dbReference>
<dbReference type="InterPro" id="IPR050306">
    <property type="entry name" value="PfkB_Carbo_kinase"/>
</dbReference>
<dbReference type="AlphaFoldDB" id="A0A0K8PAQ4"/>
<dbReference type="Proteomes" id="UP000053370">
    <property type="component" value="Unassembled WGS sequence"/>
</dbReference>
<keyword evidence="2" id="KW-0808">Transferase</keyword>
<comment type="similarity">
    <text evidence="1">Belongs to the carbohydrate kinase PfkB family.</text>
</comment>
<keyword evidence="6" id="KW-1185">Reference proteome</keyword>
<evidence type="ECO:0000313" key="5">
    <source>
        <dbReference type="EMBL" id="GAP39737.1"/>
    </source>
</evidence>
<sequence length="381" mass="42344">MHSIDKTKKPRYAAIAAGLVCLDIIPGMQNIEGSDFDRQFLPGKLIETDETLLSTGGSVSNTGLAMHRLGIDTKLICRIGNDSFAEILKDLYRKIDERLLDSLIVDSDHMTGHAYVINPRNQDRRFFHHPGSSDYFTAKDVDDALLKSAGLFHFGYPPMIRTMIADEGSELLALYQKVKNYGLTTSMDMCVPDPTRSSGQAPWNKILQKTLPYVDLFLPSIEEILFMLDRSLYERLASTGDLIKHVDDVLLRDLSQQLLEMGCKVILIKMGYRGVFLRTSDTKRLSTMGASCPSDLSSWENLSVKQPCFEVEVKGTCGSGDTCIAGFLSALLRDLSPEETLKIAAGAGACCCEQPDAFSGLLSWDKLCDRINSNWKIKTEF</sequence>
<reference evidence="5" key="1">
    <citation type="journal article" date="2015" name="Genome Announc.">
        <title>Draft Genome Sequence of Anaerolineae Strain TC1, a Novel Isolate from a Methanogenic Wastewater Treatment System.</title>
        <authorList>
            <person name="Matsuura N."/>
            <person name="Tourlousse D.M."/>
            <person name="Sun L."/>
            <person name="Toyonaga M."/>
            <person name="Kuroda K."/>
            <person name="Ohashi A."/>
            <person name="Cruz R."/>
            <person name="Yamaguchi T."/>
            <person name="Sekiguchi Y."/>
        </authorList>
    </citation>
    <scope>NUCLEOTIDE SEQUENCE [LARGE SCALE GENOMIC DNA]</scope>
    <source>
        <strain evidence="5">TC1</strain>
    </source>
</reference>
<accession>A0A0K8PAQ4</accession>
<dbReference type="OrthoDB" id="9813569at2"/>
<evidence type="ECO:0000313" key="6">
    <source>
        <dbReference type="Proteomes" id="UP000053370"/>
    </source>
</evidence>
<dbReference type="InterPro" id="IPR011611">
    <property type="entry name" value="PfkB_dom"/>
</dbReference>
<dbReference type="EMBL" id="DF968180">
    <property type="protein sequence ID" value="GAP39737.1"/>
    <property type="molecule type" value="Genomic_DNA"/>
</dbReference>
<protein>
    <submittedName>
        <fullName evidence="5">Sugar/nucleoside kinase, ribokinase family</fullName>
    </submittedName>
</protein>
<proteinExistence type="inferred from homology"/>
<dbReference type="GO" id="GO:0016301">
    <property type="term" value="F:kinase activity"/>
    <property type="evidence" value="ECO:0007669"/>
    <property type="project" value="UniProtKB-KW"/>
</dbReference>
<evidence type="ECO:0000256" key="1">
    <source>
        <dbReference type="ARBA" id="ARBA00010688"/>
    </source>
</evidence>
<dbReference type="SUPFAM" id="SSF53613">
    <property type="entry name" value="Ribokinase-like"/>
    <property type="match status" value="1"/>
</dbReference>
<dbReference type="STRING" id="1678840.ATC1_12272"/>
<keyword evidence="3 5" id="KW-0418">Kinase</keyword>
<dbReference type="Gene3D" id="3.40.1190.20">
    <property type="match status" value="1"/>
</dbReference>
<evidence type="ECO:0000256" key="3">
    <source>
        <dbReference type="ARBA" id="ARBA00022777"/>
    </source>
</evidence>
<dbReference type="Pfam" id="PF00294">
    <property type="entry name" value="PfkB"/>
    <property type="match status" value="1"/>
</dbReference>
<feature type="domain" description="Carbohydrate kinase PfkB" evidence="4">
    <location>
        <begin position="35"/>
        <end position="357"/>
    </location>
</feature>
<organism evidence="5">
    <name type="scientific">Flexilinea flocculi</name>
    <dbReference type="NCBI Taxonomy" id="1678840"/>
    <lineage>
        <taxon>Bacteria</taxon>
        <taxon>Bacillati</taxon>
        <taxon>Chloroflexota</taxon>
        <taxon>Anaerolineae</taxon>
        <taxon>Anaerolineales</taxon>
        <taxon>Anaerolineaceae</taxon>
        <taxon>Flexilinea</taxon>
    </lineage>
</organism>
<dbReference type="InterPro" id="IPR029056">
    <property type="entry name" value="Ribokinase-like"/>
</dbReference>
<evidence type="ECO:0000256" key="2">
    <source>
        <dbReference type="ARBA" id="ARBA00022679"/>
    </source>
</evidence>
<name>A0A0K8PAQ4_9CHLR</name>